<name>A0A9N9C725_9GLOM</name>
<evidence type="ECO:0000313" key="2">
    <source>
        <dbReference type="Proteomes" id="UP000789831"/>
    </source>
</evidence>
<proteinExistence type="predicted"/>
<evidence type="ECO:0000313" key="1">
    <source>
        <dbReference type="EMBL" id="CAG8591535.1"/>
    </source>
</evidence>
<dbReference type="AlphaFoldDB" id="A0A9N9C725"/>
<dbReference type="EMBL" id="CAJVPL010001888">
    <property type="protein sequence ID" value="CAG8591535.1"/>
    <property type="molecule type" value="Genomic_DNA"/>
</dbReference>
<keyword evidence="2" id="KW-1185">Reference proteome</keyword>
<sequence length="48" mass="5291">VEHKIKVKVVLSGASNIRIEQPVIVSNAMPAELHHQLLHTGNLILTKN</sequence>
<accession>A0A9N9C725</accession>
<organism evidence="1 2">
    <name type="scientific">Ambispora gerdemannii</name>
    <dbReference type="NCBI Taxonomy" id="144530"/>
    <lineage>
        <taxon>Eukaryota</taxon>
        <taxon>Fungi</taxon>
        <taxon>Fungi incertae sedis</taxon>
        <taxon>Mucoromycota</taxon>
        <taxon>Glomeromycotina</taxon>
        <taxon>Glomeromycetes</taxon>
        <taxon>Archaeosporales</taxon>
        <taxon>Ambisporaceae</taxon>
        <taxon>Ambispora</taxon>
    </lineage>
</organism>
<dbReference type="Proteomes" id="UP000789831">
    <property type="component" value="Unassembled WGS sequence"/>
</dbReference>
<protein>
    <submittedName>
        <fullName evidence="1">13622_t:CDS:1</fullName>
    </submittedName>
</protein>
<gene>
    <name evidence="1" type="ORF">AGERDE_LOCUS8632</name>
</gene>
<reference evidence="1" key="1">
    <citation type="submission" date="2021-06" db="EMBL/GenBank/DDBJ databases">
        <authorList>
            <person name="Kallberg Y."/>
            <person name="Tangrot J."/>
            <person name="Rosling A."/>
        </authorList>
    </citation>
    <scope>NUCLEOTIDE SEQUENCE</scope>
    <source>
        <strain evidence="1">MT106</strain>
    </source>
</reference>
<feature type="non-terminal residue" evidence="1">
    <location>
        <position position="1"/>
    </location>
</feature>
<comment type="caution">
    <text evidence="1">The sequence shown here is derived from an EMBL/GenBank/DDBJ whole genome shotgun (WGS) entry which is preliminary data.</text>
</comment>